<dbReference type="AlphaFoldDB" id="A0A4U8QC52"/>
<dbReference type="SUPFAM" id="SSF109854">
    <property type="entry name" value="DinB/YfiT-like putative metalloenzymes"/>
    <property type="match status" value="1"/>
</dbReference>
<dbReference type="InterPro" id="IPR034660">
    <property type="entry name" value="DinB/YfiT-like"/>
</dbReference>
<reference evidence="2 3" key="1">
    <citation type="journal article" date="2019" name="Anaerobe">
        <title>Detection of Robinsoniella peoriensis in multiple bone samples of a trauma patient.</title>
        <authorList>
            <person name="Schrottner P."/>
            <person name="Hartwich K."/>
            <person name="Bunk B."/>
            <person name="Schober I."/>
            <person name="Helbig S."/>
            <person name="Rudolph W.W."/>
            <person name="Gunzer F."/>
        </authorList>
    </citation>
    <scope>NUCLEOTIDE SEQUENCE [LARGE SCALE GENOMIC DNA]</scope>
    <source>
        <strain evidence="2 3">DSM 106044</strain>
    </source>
</reference>
<gene>
    <name evidence="2" type="ORF">DSM106044_01141</name>
</gene>
<feature type="domain" description="DinB-like" evidence="1">
    <location>
        <begin position="48"/>
        <end position="166"/>
    </location>
</feature>
<keyword evidence="3" id="KW-1185">Reference proteome</keyword>
<dbReference type="Proteomes" id="UP000306509">
    <property type="component" value="Unassembled WGS sequence"/>
</dbReference>
<organism evidence="2 3">
    <name type="scientific">Robinsoniella peoriensis</name>
    <dbReference type="NCBI Taxonomy" id="180332"/>
    <lineage>
        <taxon>Bacteria</taxon>
        <taxon>Bacillati</taxon>
        <taxon>Bacillota</taxon>
        <taxon>Clostridia</taxon>
        <taxon>Lachnospirales</taxon>
        <taxon>Lachnospiraceae</taxon>
        <taxon>Robinsoniella</taxon>
    </lineage>
</organism>
<comment type="caution">
    <text evidence="2">The sequence shown here is derived from an EMBL/GenBank/DDBJ whole genome shotgun (WGS) entry which is preliminary data.</text>
</comment>
<name>A0A4U8QC52_9FIRM</name>
<evidence type="ECO:0000313" key="2">
    <source>
        <dbReference type="EMBL" id="TLD02104.1"/>
    </source>
</evidence>
<dbReference type="InterPro" id="IPR024775">
    <property type="entry name" value="DinB-like"/>
</dbReference>
<protein>
    <submittedName>
        <fullName evidence="2">DinB superfamily protein</fullName>
    </submittedName>
</protein>
<dbReference type="RefSeq" id="WP_044295129.1">
    <property type="nucleotide sequence ID" value="NZ_CABMJZ010000044.1"/>
</dbReference>
<sequence>MKYFGNGLSELHKELNSMIRKPDKIQQAKDIFLKLHGKLHESKVSDGTHNEVDELVRDLEDEEYSIMPTSRDETIAWVLWHIARIEDLTMNILIADGNQVFDDRWKTRLNTTVTDTGNALTDEEIICLSKSLNIPELLNYRNEVGRRTREIVQNLLAEDMKRNVSQQGLDRILSEGGITQQEDSIWLLDFWGKKDVAGLLLMPPTRHVIMHLNDCCKWKSVIRTKKKTRDVSEHLQ</sequence>
<dbReference type="Gene3D" id="1.20.120.450">
    <property type="entry name" value="dinb family like domain"/>
    <property type="match status" value="1"/>
</dbReference>
<dbReference type="OrthoDB" id="9778466at2"/>
<dbReference type="Pfam" id="PF12867">
    <property type="entry name" value="DinB_2"/>
    <property type="match status" value="1"/>
</dbReference>
<evidence type="ECO:0000259" key="1">
    <source>
        <dbReference type="Pfam" id="PF12867"/>
    </source>
</evidence>
<evidence type="ECO:0000313" key="3">
    <source>
        <dbReference type="Proteomes" id="UP000306509"/>
    </source>
</evidence>
<proteinExistence type="predicted"/>
<dbReference type="EMBL" id="QGQD01000023">
    <property type="protein sequence ID" value="TLD02104.1"/>
    <property type="molecule type" value="Genomic_DNA"/>
</dbReference>
<accession>A0A4U8QC52</accession>